<dbReference type="SMART" id="SM00014">
    <property type="entry name" value="acidPPc"/>
    <property type="match status" value="1"/>
</dbReference>
<organism evidence="4 5">
    <name type="scientific">Actinocrinis puniceicyclus</name>
    <dbReference type="NCBI Taxonomy" id="977794"/>
    <lineage>
        <taxon>Bacteria</taxon>
        <taxon>Bacillati</taxon>
        <taxon>Actinomycetota</taxon>
        <taxon>Actinomycetes</taxon>
        <taxon>Catenulisporales</taxon>
        <taxon>Actinospicaceae</taxon>
        <taxon>Actinocrinis</taxon>
    </lineage>
</organism>
<dbReference type="InterPro" id="IPR036938">
    <property type="entry name" value="PAP2/HPO_sf"/>
</dbReference>
<accession>A0A8J7WLR3</accession>
<feature type="transmembrane region" description="Helical" evidence="2">
    <location>
        <begin position="206"/>
        <end position="224"/>
    </location>
</feature>
<dbReference type="Gene3D" id="1.20.144.10">
    <property type="entry name" value="Phosphatidic acid phosphatase type 2/haloperoxidase"/>
    <property type="match status" value="2"/>
</dbReference>
<keyword evidence="2" id="KW-0472">Membrane</keyword>
<evidence type="ECO:0000256" key="1">
    <source>
        <dbReference type="SAM" id="MobiDB-lite"/>
    </source>
</evidence>
<keyword evidence="2" id="KW-0812">Transmembrane</keyword>
<comment type="caution">
    <text evidence="4">The sequence shown here is derived from an EMBL/GenBank/DDBJ whole genome shotgun (WGS) entry which is preliminary data.</text>
</comment>
<feature type="region of interest" description="Disordered" evidence="1">
    <location>
        <begin position="229"/>
        <end position="255"/>
    </location>
</feature>
<feature type="transmembrane region" description="Helical" evidence="2">
    <location>
        <begin position="80"/>
        <end position="99"/>
    </location>
</feature>
<dbReference type="PANTHER" id="PTHR14969:SF13">
    <property type="entry name" value="AT30094P"/>
    <property type="match status" value="1"/>
</dbReference>
<evidence type="ECO:0000313" key="5">
    <source>
        <dbReference type="Proteomes" id="UP000677913"/>
    </source>
</evidence>
<keyword evidence="5" id="KW-1185">Reference proteome</keyword>
<gene>
    <name evidence="4" type="ORF">KGA66_08945</name>
</gene>
<dbReference type="SUPFAM" id="SSF48317">
    <property type="entry name" value="Acid phosphatase/Vanadium-dependent haloperoxidase"/>
    <property type="match status" value="1"/>
</dbReference>
<dbReference type="InterPro" id="IPR000326">
    <property type="entry name" value="PAP2/HPO"/>
</dbReference>
<feature type="transmembrane region" description="Helical" evidence="2">
    <location>
        <begin position="106"/>
        <end position="127"/>
    </location>
</feature>
<dbReference type="PANTHER" id="PTHR14969">
    <property type="entry name" value="SPHINGOSINE-1-PHOSPHATE PHOSPHOHYDROLASE"/>
    <property type="match status" value="1"/>
</dbReference>
<reference evidence="4" key="1">
    <citation type="submission" date="2021-04" db="EMBL/GenBank/DDBJ databases">
        <title>Genome based classification of Actinospica acidithermotolerans sp. nov., an actinobacterium isolated from an Indonesian hot spring.</title>
        <authorList>
            <person name="Kusuma A.B."/>
            <person name="Putra K.E."/>
            <person name="Nafisah S."/>
            <person name="Loh J."/>
            <person name="Nouioui I."/>
            <person name="Goodfellow M."/>
        </authorList>
    </citation>
    <scope>NUCLEOTIDE SEQUENCE</scope>
    <source>
        <strain evidence="4">DSM 45618</strain>
    </source>
</reference>
<evidence type="ECO:0000313" key="4">
    <source>
        <dbReference type="EMBL" id="MBS2963170.1"/>
    </source>
</evidence>
<dbReference type="Proteomes" id="UP000677913">
    <property type="component" value="Unassembled WGS sequence"/>
</dbReference>
<name>A0A8J7WLR3_9ACTN</name>
<keyword evidence="2" id="KW-1133">Transmembrane helix</keyword>
<dbReference type="CDD" id="cd03392">
    <property type="entry name" value="PAP2_like_2"/>
    <property type="match status" value="1"/>
</dbReference>
<sequence length="255" mass="26671">MTTRRPPAGTPAGLRALGTRLSLVVLVSVPAFLIVALIAVAVEGSWAPLRRVDGSASQHMHLLALNHPLWVRTMLIVSDVGSPTVMRALVVVLAVVLWLRRAHRLALWAAVTLAGGALIDVVLKAAVGRARPHFVHPVALAPGGSFPSGHAFTSALAAGVVLLWALPLLSRRGKVAAWVLAVLVPLLVGVSRVALGVHWVTDVVGGWLLGAGLVAATSAAFETWRQRSGLRRTRPATEGVAPEETQKAANPGETA</sequence>
<dbReference type="RefSeq" id="WP_211466604.1">
    <property type="nucleotide sequence ID" value="NZ_JAGSXH010000021.1"/>
</dbReference>
<dbReference type="EMBL" id="JAGSXH010000021">
    <property type="protein sequence ID" value="MBS2963170.1"/>
    <property type="molecule type" value="Genomic_DNA"/>
</dbReference>
<feature type="domain" description="Phosphatidic acid phosphatase type 2/haloperoxidase" evidence="3">
    <location>
        <begin position="103"/>
        <end position="218"/>
    </location>
</feature>
<dbReference type="AlphaFoldDB" id="A0A8J7WLR3"/>
<evidence type="ECO:0000256" key="2">
    <source>
        <dbReference type="SAM" id="Phobius"/>
    </source>
</evidence>
<protein>
    <submittedName>
        <fullName evidence="4">Phosphatase PAP2 family protein</fullName>
    </submittedName>
</protein>
<dbReference type="Pfam" id="PF01569">
    <property type="entry name" value="PAP2"/>
    <property type="match status" value="1"/>
</dbReference>
<proteinExistence type="predicted"/>
<feature type="transmembrane region" description="Helical" evidence="2">
    <location>
        <begin position="21"/>
        <end position="42"/>
    </location>
</feature>
<feature type="transmembrane region" description="Helical" evidence="2">
    <location>
        <begin position="147"/>
        <end position="166"/>
    </location>
</feature>
<evidence type="ECO:0000259" key="3">
    <source>
        <dbReference type="SMART" id="SM00014"/>
    </source>
</evidence>
<feature type="transmembrane region" description="Helical" evidence="2">
    <location>
        <begin position="178"/>
        <end position="200"/>
    </location>
</feature>